<dbReference type="GO" id="GO:0000166">
    <property type="term" value="F:nucleotide binding"/>
    <property type="evidence" value="ECO:0007669"/>
    <property type="project" value="UniProtKB-KW"/>
</dbReference>
<dbReference type="InterPro" id="IPR029052">
    <property type="entry name" value="Metallo-depent_PP-like"/>
</dbReference>
<comment type="similarity">
    <text evidence="1 3">Belongs to the 5'-nucleotidase family.</text>
</comment>
<dbReference type="Proteomes" id="UP001549920">
    <property type="component" value="Unassembled WGS sequence"/>
</dbReference>
<dbReference type="PANTHER" id="PTHR11575:SF48">
    <property type="entry name" value="5'-NUCLEOTIDASE"/>
    <property type="match status" value="1"/>
</dbReference>
<keyword evidence="2" id="KW-0732">Signal</keyword>
<dbReference type="GO" id="GO:0016787">
    <property type="term" value="F:hydrolase activity"/>
    <property type="evidence" value="ECO:0007669"/>
    <property type="project" value="UniProtKB-KW"/>
</dbReference>
<evidence type="ECO:0000313" key="9">
    <source>
        <dbReference type="Proteomes" id="UP001549921"/>
    </source>
</evidence>
<proteinExistence type="inferred from homology"/>
<evidence type="ECO:0000313" key="7">
    <source>
        <dbReference type="EMBL" id="KAL0861367.1"/>
    </source>
</evidence>
<accession>A0ABD0SCK9</accession>
<dbReference type="EMBL" id="JBEUOH010000023">
    <property type="protein sequence ID" value="KAL0861367.1"/>
    <property type="molecule type" value="Genomic_DNA"/>
</dbReference>
<evidence type="ECO:0000256" key="2">
    <source>
        <dbReference type="ARBA" id="ARBA00022729"/>
    </source>
</evidence>
<evidence type="ECO:0008006" key="10">
    <source>
        <dbReference type="Google" id="ProtNLM"/>
    </source>
</evidence>
<evidence type="ECO:0000256" key="1">
    <source>
        <dbReference type="ARBA" id="ARBA00006654"/>
    </source>
</evidence>
<dbReference type="PANTHER" id="PTHR11575">
    <property type="entry name" value="5'-NUCLEOTIDASE-RELATED"/>
    <property type="match status" value="1"/>
</dbReference>
<dbReference type="InterPro" id="IPR036907">
    <property type="entry name" value="5'-Nucleotdase_C_sf"/>
</dbReference>
<dbReference type="Gene3D" id="3.90.780.10">
    <property type="entry name" value="5'-Nucleotidase, C-terminal domain"/>
    <property type="match status" value="1"/>
</dbReference>
<dbReference type="PRINTS" id="PR01607">
    <property type="entry name" value="APYRASEFAMLY"/>
</dbReference>
<keyword evidence="3" id="KW-0547">Nucleotide-binding</keyword>
<keyword evidence="3" id="KW-0378">Hydrolase</keyword>
<sequence>MVLVKSIRGMASFAAQAALRSRWSSLIESTSVDVPGEVTDGVRSVVGWLKQASLEVRQVGRRAVSSLAGRGMGDDVLIIHYNDVYNIEQTTNTEPVGGALRFSTAIKALQHLNPLILFSGDVFSPSMLSNFTKGEQMVPVLNEIGTHCAVFGNHDFDFGLEVLSGLVAQCNFPWLMSNVIDNETGRPLGDGKITHALVCNGHKIGLIGLVEQEWLETLATINPEEVTFIDFLQAGSKLASQLKQEGCEYVIALTHMRTPNDIKLAKGCDEIDLILGGHDHVYEVMEVNKRYIVKSGTDFRQFSKITINFGPEGAQVDISEVQVTSAVAEDQALKAKVEKYSAMIEGKMDEVLGKFCVPLEGRFSCIRRQECNLGNWVCDVLLAATGADLVVLNSGTFRSDQVHAAGDFTLRDLSTIIPMRDPIVVVEATGSVILQVLENAVSKYPSLEGRFPQVAGISFAFDPSKPAGERVAEQVVKIGDEYLQRGQTYRLAIKQYLYSGNDGFTMLPKCNILVSEDMCPEIGMAIQNHFAAINVRTGKARPSKHRQSLVTLSRRHSLVKMLDGSELDGPPPLRRASSVAVEPTPHNTHHRLTRRASLDDLEQQSCELAPKIENRIIVLDKKEKLHELLAERARWEADTVIKEVDDEGSP</sequence>
<evidence type="ECO:0000259" key="4">
    <source>
        <dbReference type="Pfam" id="PF00149"/>
    </source>
</evidence>
<feature type="domain" description="5'-Nucleotidase C-terminal" evidence="5">
    <location>
        <begin position="367"/>
        <end position="507"/>
    </location>
</feature>
<dbReference type="SUPFAM" id="SSF56300">
    <property type="entry name" value="Metallo-dependent phosphatases"/>
    <property type="match status" value="1"/>
</dbReference>
<dbReference type="InterPro" id="IPR041821">
    <property type="entry name" value="CG11883_N"/>
</dbReference>
<evidence type="ECO:0000313" key="8">
    <source>
        <dbReference type="Proteomes" id="UP001549920"/>
    </source>
</evidence>
<dbReference type="Pfam" id="PF00149">
    <property type="entry name" value="Metallophos"/>
    <property type="match status" value="1"/>
</dbReference>
<evidence type="ECO:0000259" key="5">
    <source>
        <dbReference type="Pfam" id="PF02872"/>
    </source>
</evidence>
<dbReference type="Gene3D" id="3.60.21.10">
    <property type="match status" value="1"/>
</dbReference>
<dbReference type="AlphaFoldDB" id="A0ABD0SCK9"/>
<organism evidence="6 9">
    <name type="scientific">Loxostege sticticalis</name>
    <name type="common">Beet webworm moth</name>
    <dbReference type="NCBI Taxonomy" id="481309"/>
    <lineage>
        <taxon>Eukaryota</taxon>
        <taxon>Metazoa</taxon>
        <taxon>Ecdysozoa</taxon>
        <taxon>Arthropoda</taxon>
        <taxon>Hexapoda</taxon>
        <taxon>Insecta</taxon>
        <taxon>Pterygota</taxon>
        <taxon>Neoptera</taxon>
        <taxon>Endopterygota</taxon>
        <taxon>Lepidoptera</taxon>
        <taxon>Glossata</taxon>
        <taxon>Ditrysia</taxon>
        <taxon>Pyraloidea</taxon>
        <taxon>Crambidae</taxon>
        <taxon>Pyraustinae</taxon>
        <taxon>Loxostege</taxon>
    </lineage>
</organism>
<dbReference type="InterPro" id="IPR006179">
    <property type="entry name" value="5_nucleotidase/apyrase"/>
</dbReference>
<dbReference type="EMBL" id="JBEDNZ010000023">
    <property type="protein sequence ID" value="KAL0811777.1"/>
    <property type="molecule type" value="Genomic_DNA"/>
</dbReference>
<dbReference type="Pfam" id="PF02872">
    <property type="entry name" value="5_nucleotid_C"/>
    <property type="match status" value="1"/>
</dbReference>
<evidence type="ECO:0000256" key="3">
    <source>
        <dbReference type="RuleBase" id="RU362119"/>
    </source>
</evidence>
<evidence type="ECO:0000313" key="6">
    <source>
        <dbReference type="EMBL" id="KAL0811777.1"/>
    </source>
</evidence>
<dbReference type="CDD" id="cd07406">
    <property type="entry name" value="MPP_CG11883_N"/>
    <property type="match status" value="1"/>
</dbReference>
<reference evidence="8 9" key="1">
    <citation type="submission" date="2024-06" db="EMBL/GenBank/DDBJ databases">
        <title>A chromosome-level genome assembly of beet webworm, Loxostege sticticalis.</title>
        <authorList>
            <person name="Zhang Y."/>
        </authorList>
    </citation>
    <scope>NUCLEOTIDE SEQUENCE [LARGE SCALE GENOMIC DNA]</scope>
    <source>
        <strain evidence="7">AQ026</strain>
        <strain evidence="6">AQ028</strain>
        <tissue evidence="6">Male pupae</tissue>
        <tissue evidence="7">Whole body</tissue>
    </source>
</reference>
<feature type="domain" description="Calcineurin-like phosphoesterase" evidence="4">
    <location>
        <begin position="78"/>
        <end position="282"/>
    </location>
</feature>
<dbReference type="InterPro" id="IPR004843">
    <property type="entry name" value="Calcineurin-like_PHP"/>
</dbReference>
<name>A0ABD0SCK9_LOXSC</name>
<dbReference type="InterPro" id="IPR008334">
    <property type="entry name" value="5'-Nucleotdase_C"/>
</dbReference>
<comment type="caution">
    <text evidence="6">The sequence shown here is derived from an EMBL/GenBank/DDBJ whole genome shotgun (WGS) entry which is preliminary data.</text>
</comment>
<gene>
    <name evidence="7" type="ORF">ABMA27_008915</name>
    <name evidence="6" type="ORF">ABMA28_009208</name>
</gene>
<dbReference type="SUPFAM" id="SSF55816">
    <property type="entry name" value="5'-nucleotidase (syn. UDP-sugar hydrolase), C-terminal domain"/>
    <property type="match status" value="1"/>
</dbReference>
<dbReference type="Proteomes" id="UP001549921">
    <property type="component" value="Unassembled WGS sequence"/>
</dbReference>
<keyword evidence="8" id="KW-1185">Reference proteome</keyword>
<protein>
    <recommendedName>
        <fullName evidence="10">5'-nucleotidase</fullName>
    </recommendedName>
</protein>